<accession>A0A0G0DYQ8</accession>
<organism evidence="1 2">
    <name type="scientific">Candidatus Nomurabacteria bacterium GW2011_GWA1_36_15</name>
    <dbReference type="NCBI Taxonomy" id="1618728"/>
    <lineage>
        <taxon>Bacteria</taxon>
        <taxon>Candidatus Nomuraibacteriota</taxon>
    </lineage>
</organism>
<protein>
    <submittedName>
        <fullName evidence="1">Uncharacterized protein</fullName>
    </submittedName>
</protein>
<dbReference type="EMBL" id="LBRM01000004">
    <property type="protein sequence ID" value="KKP98378.1"/>
    <property type="molecule type" value="Genomic_DNA"/>
</dbReference>
<proteinExistence type="predicted"/>
<reference evidence="1 2" key="1">
    <citation type="journal article" date="2015" name="Nature">
        <title>rRNA introns, odd ribosomes, and small enigmatic genomes across a large radiation of phyla.</title>
        <authorList>
            <person name="Brown C.T."/>
            <person name="Hug L.A."/>
            <person name="Thomas B.C."/>
            <person name="Sharon I."/>
            <person name="Castelle C.J."/>
            <person name="Singh A."/>
            <person name="Wilkins M.J."/>
            <person name="Williams K.H."/>
            <person name="Banfield J.F."/>
        </authorList>
    </citation>
    <scope>NUCLEOTIDE SEQUENCE [LARGE SCALE GENOMIC DNA]</scope>
</reference>
<name>A0A0G0DYQ8_9BACT</name>
<evidence type="ECO:0000313" key="2">
    <source>
        <dbReference type="Proteomes" id="UP000034606"/>
    </source>
</evidence>
<sequence>MNDMLARQKARAVGKITTALLLNDPSEEDLRVINSLPDATIKRRVKTIYFPGVKGLVKKVEGVYPESLLEFHDGWVEFYKNFGITIDLNDFPLPKNIILEPEQNYWSIVVPDMNPQKAFELRKQITSVYEYTSVSKIIDVYPRIKVSVIKANLDTKVEYPNVSLNKSMELGLFGTTFTEGCLIDGRVFKDSGVHLDVSSWTLHTGSRGSDGRVPRSRWLDVEFNVRSYNPDYASPYLSLRQKQF</sequence>
<comment type="caution">
    <text evidence="1">The sequence shown here is derived from an EMBL/GenBank/DDBJ whole genome shotgun (WGS) entry which is preliminary data.</text>
</comment>
<dbReference type="Proteomes" id="UP000034606">
    <property type="component" value="Unassembled WGS sequence"/>
</dbReference>
<dbReference type="AlphaFoldDB" id="A0A0G0DYQ8"/>
<evidence type="ECO:0000313" key="1">
    <source>
        <dbReference type="EMBL" id="KKP98378.1"/>
    </source>
</evidence>
<gene>
    <name evidence="1" type="ORF">US05_C0004G0009</name>
</gene>